<dbReference type="PRINTS" id="PR00463">
    <property type="entry name" value="EP450I"/>
</dbReference>
<dbReference type="Proteomes" id="UP001386955">
    <property type="component" value="Unassembled WGS sequence"/>
</dbReference>
<evidence type="ECO:0000313" key="3">
    <source>
        <dbReference type="Proteomes" id="UP001386955"/>
    </source>
</evidence>
<dbReference type="InterPro" id="IPR036396">
    <property type="entry name" value="Cyt_P450_sf"/>
</dbReference>
<dbReference type="GO" id="GO:0020037">
    <property type="term" value="F:heme binding"/>
    <property type="evidence" value="ECO:0007669"/>
    <property type="project" value="InterPro"/>
</dbReference>
<keyword evidence="3" id="KW-1185">Reference proteome</keyword>
<dbReference type="GO" id="GO:0005506">
    <property type="term" value="F:iron ion binding"/>
    <property type="evidence" value="ECO:0007669"/>
    <property type="project" value="InterPro"/>
</dbReference>
<keyword evidence="1" id="KW-0812">Transmembrane</keyword>
<gene>
    <name evidence="2" type="ORF">VNO78_12034</name>
</gene>
<feature type="transmembrane region" description="Helical" evidence="1">
    <location>
        <begin position="6"/>
        <end position="24"/>
    </location>
</feature>
<organism evidence="2 3">
    <name type="scientific">Psophocarpus tetragonolobus</name>
    <name type="common">Winged bean</name>
    <name type="synonym">Dolichos tetragonolobus</name>
    <dbReference type="NCBI Taxonomy" id="3891"/>
    <lineage>
        <taxon>Eukaryota</taxon>
        <taxon>Viridiplantae</taxon>
        <taxon>Streptophyta</taxon>
        <taxon>Embryophyta</taxon>
        <taxon>Tracheophyta</taxon>
        <taxon>Spermatophyta</taxon>
        <taxon>Magnoliopsida</taxon>
        <taxon>eudicotyledons</taxon>
        <taxon>Gunneridae</taxon>
        <taxon>Pentapetalae</taxon>
        <taxon>rosids</taxon>
        <taxon>fabids</taxon>
        <taxon>Fabales</taxon>
        <taxon>Fabaceae</taxon>
        <taxon>Papilionoideae</taxon>
        <taxon>50 kb inversion clade</taxon>
        <taxon>NPAAA clade</taxon>
        <taxon>indigoferoid/millettioid clade</taxon>
        <taxon>Phaseoleae</taxon>
        <taxon>Psophocarpus</taxon>
    </lineage>
</organism>
<dbReference type="InterPro" id="IPR002401">
    <property type="entry name" value="Cyt_P450_E_grp-I"/>
</dbReference>
<evidence type="ECO:0000256" key="1">
    <source>
        <dbReference type="SAM" id="Phobius"/>
    </source>
</evidence>
<keyword evidence="1" id="KW-0472">Membrane</keyword>
<reference evidence="2 3" key="1">
    <citation type="submission" date="2024-01" db="EMBL/GenBank/DDBJ databases">
        <title>The genomes of 5 underutilized Papilionoideae crops provide insights into root nodulation and disease resistanc.</title>
        <authorList>
            <person name="Jiang F."/>
        </authorList>
    </citation>
    <scope>NUCLEOTIDE SEQUENCE [LARGE SCALE GENOMIC DNA]</scope>
    <source>
        <strain evidence="2">DUOXIRENSHENG_FW03</strain>
        <tissue evidence="2">Leaves</tissue>
    </source>
</reference>
<dbReference type="PANTHER" id="PTHR24299:SF14">
    <property type="entry name" value="OS10G0514300 PROTEIN"/>
    <property type="match status" value="1"/>
</dbReference>
<protein>
    <recommendedName>
        <fullName evidence="4">Cytochrome P450</fullName>
    </recommendedName>
</protein>
<evidence type="ECO:0008006" key="4">
    <source>
        <dbReference type="Google" id="ProtNLM"/>
    </source>
</evidence>
<dbReference type="AlphaFoldDB" id="A0AAN9SN96"/>
<dbReference type="GO" id="GO:0016705">
    <property type="term" value="F:oxidoreductase activity, acting on paired donors, with incorporation or reduction of molecular oxygen"/>
    <property type="evidence" value="ECO:0007669"/>
    <property type="project" value="InterPro"/>
</dbReference>
<name>A0AAN9SN96_PSOTE</name>
<dbReference type="Pfam" id="PF00067">
    <property type="entry name" value="p450"/>
    <property type="match status" value="1"/>
</dbReference>
<keyword evidence="1" id="KW-1133">Transmembrane helix</keyword>
<proteinExistence type="predicted"/>
<dbReference type="PANTHER" id="PTHR24299">
    <property type="entry name" value="CYTOCHROME P450 FAMILY 1"/>
    <property type="match status" value="1"/>
</dbReference>
<dbReference type="GO" id="GO:0004497">
    <property type="term" value="F:monooxygenase activity"/>
    <property type="evidence" value="ECO:0007669"/>
    <property type="project" value="InterPro"/>
</dbReference>
<dbReference type="EMBL" id="JAYMYS010000003">
    <property type="protein sequence ID" value="KAK7400741.1"/>
    <property type="molecule type" value="Genomic_DNA"/>
</dbReference>
<dbReference type="SUPFAM" id="SSF48264">
    <property type="entry name" value="Cytochrome P450"/>
    <property type="match status" value="1"/>
</dbReference>
<sequence>MEAWFMIVVSVCVCVLIRGILFCLHTKTKTFPNPPGPLHIPFISSFLWLPKSFSELEPILRPLLAKHGPIFTVHIGPRPAIFIADRALAHQALVQNGAVFSDRPVLLPLIKARKRIKERGLLNDDVVGFAVA</sequence>
<comment type="caution">
    <text evidence="2">The sequence shown here is derived from an EMBL/GenBank/DDBJ whole genome shotgun (WGS) entry which is preliminary data.</text>
</comment>
<dbReference type="InterPro" id="IPR001128">
    <property type="entry name" value="Cyt_P450"/>
</dbReference>
<dbReference type="Gene3D" id="1.10.630.10">
    <property type="entry name" value="Cytochrome P450"/>
    <property type="match status" value="1"/>
</dbReference>
<accession>A0AAN9SN96</accession>
<evidence type="ECO:0000313" key="2">
    <source>
        <dbReference type="EMBL" id="KAK7400741.1"/>
    </source>
</evidence>